<dbReference type="AlphaFoldDB" id="A0A857J6F6"/>
<feature type="transmembrane region" description="Helical" evidence="9">
    <location>
        <begin position="194"/>
        <end position="211"/>
    </location>
</feature>
<evidence type="ECO:0000256" key="8">
    <source>
        <dbReference type="ARBA" id="ARBA00023136"/>
    </source>
</evidence>
<dbReference type="GO" id="GO:0043190">
    <property type="term" value="C:ATP-binding cassette (ABC) transporter complex"/>
    <property type="evidence" value="ECO:0007669"/>
    <property type="project" value="InterPro"/>
</dbReference>
<dbReference type="NCBIfam" id="TIGR01726">
    <property type="entry name" value="HEQRo_perm_3TM"/>
    <property type="match status" value="1"/>
</dbReference>
<dbReference type="PANTHER" id="PTHR30614:SF37">
    <property type="entry name" value="AMINO-ACID ABC TRANSPORTER PERMEASE PROTEIN YHDX-RELATED"/>
    <property type="match status" value="1"/>
</dbReference>
<keyword evidence="8 9" id="KW-0472">Membrane</keyword>
<evidence type="ECO:0000256" key="3">
    <source>
        <dbReference type="ARBA" id="ARBA00022448"/>
    </source>
</evidence>
<feature type="transmembrane region" description="Helical" evidence="9">
    <location>
        <begin position="59"/>
        <end position="84"/>
    </location>
</feature>
<dbReference type="CDD" id="cd06261">
    <property type="entry name" value="TM_PBP2"/>
    <property type="match status" value="1"/>
</dbReference>
<dbReference type="GO" id="GO:0022857">
    <property type="term" value="F:transmembrane transporter activity"/>
    <property type="evidence" value="ECO:0007669"/>
    <property type="project" value="InterPro"/>
</dbReference>
<dbReference type="RefSeq" id="WP_160551895.1">
    <property type="nucleotide sequence ID" value="NZ_CP047650.1"/>
</dbReference>
<accession>A0A857J6F6</accession>
<keyword evidence="7 9" id="KW-1133">Transmembrane helix</keyword>
<evidence type="ECO:0000313" key="11">
    <source>
        <dbReference type="EMBL" id="QHI98378.1"/>
    </source>
</evidence>
<evidence type="ECO:0000256" key="2">
    <source>
        <dbReference type="ARBA" id="ARBA00010072"/>
    </source>
</evidence>
<comment type="subcellular location">
    <subcellularLocation>
        <location evidence="1">Cell inner membrane</location>
        <topology evidence="1">Multi-pass membrane protein</topology>
    </subcellularLocation>
    <subcellularLocation>
        <location evidence="9">Cell membrane</location>
        <topology evidence="9">Multi-pass membrane protein</topology>
    </subcellularLocation>
</comment>
<evidence type="ECO:0000256" key="9">
    <source>
        <dbReference type="RuleBase" id="RU363032"/>
    </source>
</evidence>
<dbReference type="Proteomes" id="UP000464787">
    <property type="component" value="Chromosome"/>
</dbReference>
<keyword evidence="6" id="KW-0029">Amino-acid transport</keyword>
<keyword evidence="3 9" id="KW-0813">Transport</keyword>
<proteinExistence type="inferred from homology"/>
<protein>
    <submittedName>
        <fullName evidence="11">ABC transporter permease subunit</fullName>
    </submittedName>
</protein>
<dbReference type="EMBL" id="CP047650">
    <property type="protein sequence ID" value="QHI98378.1"/>
    <property type="molecule type" value="Genomic_DNA"/>
</dbReference>
<evidence type="ECO:0000256" key="1">
    <source>
        <dbReference type="ARBA" id="ARBA00004429"/>
    </source>
</evidence>
<reference evidence="11 12" key="1">
    <citation type="submission" date="2020-01" db="EMBL/GenBank/DDBJ databases">
        <title>Genome sequencing of strain KACC 21265.</title>
        <authorList>
            <person name="Heo J."/>
            <person name="Kim S.-J."/>
            <person name="Kim J.-S."/>
            <person name="Hong S.-B."/>
            <person name="Kwon S.-W."/>
        </authorList>
    </citation>
    <scope>NUCLEOTIDE SEQUENCE [LARGE SCALE GENOMIC DNA]</scope>
    <source>
        <strain evidence="11 12">KACC 21265</strain>
    </source>
</reference>
<evidence type="ECO:0000313" key="12">
    <source>
        <dbReference type="Proteomes" id="UP000464787"/>
    </source>
</evidence>
<dbReference type="InterPro" id="IPR010065">
    <property type="entry name" value="AA_ABC_transptr_permease_3TM"/>
</dbReference>
<evidence type="ECO:0000256" key="6">
    <source>
        <dbReference type="ARBA" id="ARBA00022970"/>
    </source>
</evidence>
<dbReference type="InterPro" id="IPR035906">
    <property type="entry name" value="MetI-like_sf"/>
</dbReference>
<dbReference type="PROSITE" id="PS50928">
    <property type="entry name" value="ABC_TM1"/>
    <property type="match status" value="1"/>
</dbReference>
<evidence type="ECO:0000256" key="7">
    <source>
        <dbReference type="ARBA" id="ARBA00022989"/>
    </source>
</evidence>
<feature type="domain" description="ABC transmembrane type-1" evidence="10">
    <location>
        <begin position="25"/>
        <end position="212"/>
    </location>
</feature>
<keyword evidence="5 9" id="KW-0812">Transmembrane</keyword>
<evidence type="ECO:0000256" key="4">
    <source>
        <dbReference type="ARBA" id="ARBA00022475"/>
    </source>
</evidence>
<dbReference type="Gene3D" id="1.10.3720.10">
    <property type="entry name" value="MetI-like"/>
    <property type="match status" value="1"/>
</dbReference>
<dbReference type="KEGG" id="xyk:GT347_10465"/>
<sequence length="224" mass="24163">MSPIVDNFFNPAFMLKYGPSIAFGLWETVQMAVLVVATGLAGGLLLAALRTFAFKPANFLIVVFADICRALPPLVLIIVCYFGLPLLGLRLPGFFVAWAVLSAILMAFAEEVFWAGLNSIHKGQWDAARSTGLGLARTLRLVILPQAVRVVVPPLTSRVVATVKNTALASTVAVPDMLSRASEALAEGANTTPLTMAAIGYLLLLLPLVLLSRRLERRYAWTAR</sequence>
<keyword evidence="12" id="KW-1185">Reference proteome</keyword>
<evidence type="ECO:0000259" key="10">
    <source>
        <dbReference type="PROSITE" id="PS50928"/>
    </source>
</evidence>
<feature type="transmembrane region" description="Helical" evidence="9">
    <location>
        <begin position="96"/>
        <end position="117"/>
    </location>
</feature>
<feature type="transmembrane region" description="Helical" evidence="9">
    <location>
        <begin position="20"/>
        <end position="47"/>
    </location>
</feature>
<dbReference type="SUPFAM" id="SSF161098">
    <property type="entry name" value="MetI-like"/>
    <property type="match status" value="1"/>
</dbReference>
<dbReference type="Pfam" id="PF00528">
    <property type="entry name" value="BPD_transp_1"/>
    <property type="match status" value="1"/>
</dbReference>
<keyword evidence="4" id="KW-1003">Cell membrane</keyword>
<dbReference type="GO" id="GO:0006865">
    <property type="term" value="P:amino acid transport"/>
    <property type="evidence" value="ECO:0007669"/>
    <property type="project" value="UniProtKB-KW"/>
</dbReference>
<organism evidence="11 12">
    <name type="scientific">Xylophilus rhododendri</name>
    <dbReference type="NCBI Taxonomy" id="2697032"/>
    <lineage>
        <taxon>Bacteria</taxon>
        <taxon>Pseudomonadati</taxon>
        <taxon>Pseudomonadota</taxon>
        <taxon>Betaproteobacteria</taxon>
        <taxon>Burkholderiales</taxon>
        <taxon>Xylophilus</taxon>
    </lineage>
</organism>
<dbReference type="PANTHER" id="PTHR30614">
    <property type="entry name" value="MEMBRANE COMPONENT OF AMINO ACID ABC TRANSPORTER"/>
    <property type="match status" value="1"/>
</dbReference>
<name>A0A857J6F6_9BURK</name>
<evidence type="ECO:0000256" key="5">
    <source>
        <dbReference type="ARBA" id="ARBA00022692"/>
    </source>
</evidence>
<dbReference type="InterPro" id="IPR043429">
    <property type="entry name" value="ArtM/GltK/GlnP/TcyL/YhdX-like"/>
</dbReference>
<gene>
    <name evidence="11" type="ORF">GT347_10465</name>
</gene>
<dbReference type="InterPro" id="IPR000515">
    <property type="entry name" value="MetI-like"/>
</dbReference>
<comment type="similarity">
    <text evidence="2">Belongs to the binding-protein-dependent transport system permease family. HisMQ subfamily.</text>
</comment>